<dbReference type="InterPro" id="IPR017871">
    <property type="entry name" value="ABC_transporter-like_CS"/>
</dbReference>
<dbReference type="InterPro" id="IPR013563">
    <property type="entry name" value="Oligopep_ABC_C"/>
</dbReference>
<evidence type="ECO:0000256" key="1">
    <source>
        <dbReference type="ARBA" id="ARBA00005417"/>
    </source>
</evidence>
<evidence type="ECO:0000256" key="2">
    <source>
        <dbReference type="ARBA" id="ARBA00022448"/>
    </source>
</evidence>
<dbReference type="GO" id="GO:0005524">
    <property type="term" value="F:ATP binding"/>
    <property type="evidence" value="ECO:0007669"/>
    <property type="project" value="UniProtKB-KW"/>
</dbReference>
<dbReference type="PROSITE" id="PS00211">
    <property type="entry name" value="ABC_TRANSPORTER_1"/>
    <property type="match status" value="1"/>
</dbReference>
<keyword evidence="4 6" id="KW-0067">ATP-binding</keyword>
<dbReference type="Pfam" id="PF00005">
    <property type="entry name" value="ABC_tran"/>
    <property type="match status" value="1"/>
</dbReference>
<dbReference type="GO" id="GO:0015833">
    <property type="term" value="P:peptide transport"/>
    <property type="evidence" value="ECO:0007669"/>
    <property type="project" value="InterPro"/>
</dbReference>
<protein>
    <submittedName>
        <fullName evidence="6">ATP-binding cassette domain-containing protein</fullName>
    </submittedName>
</protein>
<comment type="caution">
    <text evidence="6">The sequence shown here is derived from an EMBL/GenBank/DDBJ whole genome shotgun (WGS) entry which is preliminary data.</text>
</comment>
<accession>A0A7C1GRQ9</accession>
<dbReference type="SMART" id="SM00382">
    <property type="entry name" value="AAA"/>
    <property type="match status" value="1"/>
</dbReference>
<dbReference type="CDD" id="cd03257">
    <property type="entry name" value="ABC_NikE_OppD_transporters"/>
    <property type="match status" value="1"/>
</dbReference>
<dbReference type="PANTHER" id="PTHR43776">
    <property type="entry name" value="TRANSPORT ATP-BINDING PROTEIN"/>
    <property type="match status" value="1"/>
</dbReference>
<dbReference type="InterPro" id="IPR027417">
    <property type="entry name" value="P-loop_NTPase"/>
</dbReference>
<dbReference type="InterPro" id="IPR050319">
    <property type="entry name" value="ABC_transp_ATP-bind"/>
</dbReference>
<dbReference type="GO" id="GO:0055085">
    <property type="term" value="P:transmembrane transport"/>
    <property type="evidence" value="ECO:0007669"/>
    <property type="project" value="UniProtKB-ARBA"/>
</dbReference>
<organism evidence="6">
    <name type="scientific">Mesotoga infera</name>
    <dbReference type="NCBI Taxonomy" id="1236046"/>
    <lineage>
        <taxon>Bacteria</taxon>
        <taxon>Thermotogati</taxon>
        <taxon>Thermotogota</taxon>
        <taxon>Thermotogae</taxon>
        <taxon>Kosmotogales</taxon>
        <taxon>Kosmotogaceae</taxon>
        <taxon>Mesotoga</taxon>
    </lineage>
</organism>
<dbReference type="GO" id="GO:0016887">
    <property type="term" value="F:ATP hydrolysis activity"/>
    <property type="evidence" value="ECO:0007669"/>
    <property type="project" value="InterPro"/>
</dbReference>
<sequence>MEISPMVEIKNLKKWFPIKSGFRSKSNLKAVDGVDLHIYRGETLGLVGESGCGKTTIGRTLIKIYQPTDGEFLYRGEGSHEGEVDIFSLSESKMRPFRREIQMVFQDPYASLNPRITVHDIIAEGLRVHSLGKSREERKSMIAEVLEKVGLRPEYMYRYPHEFSGGQRQRIGIARSMILNPGLVICDEPVSALDVSVQAQVINLLEDLKHDFGLTYLFIAHDLAVVKHICDRISVMYLGKIVETSETDQLFDNPLHPYTRGLLSSIPVPNPHMRKTGKREIVKGDIPSPVDPPETCRFVKRCPKAFDRCWKESPSLKEVSEGHFVSCFLYDE</sequence>
<dbReference type="PANTHER" id="PTHR43776:SF7">
    <property type="entry name" value="D,D-DIPEPTIDE TRANSPORT ATP-BINDING PROTEIN DDPF-RELATED"/>
    <property type="match status" value="1"/>
</dbReference>
<dbReference type="SUPFAM" id="SSF52540">
    <property type="entry name" value="P-loop containing nucleoside triphosphate hydrolases"/>
    <property type="match status" value="1"/>
</dbReference>
<dbReference type="InterPro" id="IPR003439">
    <property type="entry name" value="ABC_transporter-like_ATP-bd"/>
</dbReference>
<proteinExistence type="inferred from homology"/>
<evidence type="ECO:0000259" key="5">
    <source>
        <dbReference type="PROSITE" id="PS50893"/>
    </source>
</evidence>
<name>A0A7C1GRQ9_9BACT</name>
<comment type="similarity">
    <text evidence="1">Belongs to the ABC transporter superfamily.</text>
</comment>
<reference evidence="6" key="1">
    <citation type="journal article" date="2020" name="mSystems">
        <title>Genome- and Community-Level Interaction Insights into Carbon Utilization and Element Cycling Functions of Hydrothermarchaeota in Hydrothermal Sediment.</title>
        <authorList>
            <person name="Zhou Z."/>
            <person name="Liu Y."/>
            <person name="Xu W."/>
            <person name="Pan J."/>
            <person name="Luo Z.H."/>
            <person name="Li M."/>
        </authorList>
    </citation>
    <scope>NUCLEOTIDE SEQUENCE [LARGE SCALE GENOMIC DNA]</scope>
    <source>
        <strain evidence="6">SpSt-1179</strain>
    </source>
</reference>
<dbReference type="Proteomes" id="UP000886198">
    <property type="component" value="Unassembled WGS sequence"/>
</dbReference>
<evidence type="ECO:0000256" key="4">
    <source>
        <dbReference type="ARBA" id="ARBA00022840"/>
    </source>
</evidence>
<dbReference type="EMBL" id="DSBT01000079">
    <property type="protein sequence ID" value="HDP77081.1"/>
    <property type="molecule type" value="Genomic_DNA"/>
</dbReference>
<evidence type="ECO:0000256" key="3">
    <source>
        <dbReference type="ARBA" id="ARBA00022741"/>
    </source>
</evidence>
<dbReference type="AlphaFoldDB" id="A0A7C1GRQ9"/>
<dbReference type="NCBIfam" id="TIGR01727">
    <property type="entry name" value="oligo_HPY"/>
    <property type="match status" value="1"/>
</dbReference>
<dbReference type="FunFam" id="3.40.50.300:FF:000016">
    <property type="entry name" value="Oligopeptide ABC transporter ATP-binding component"/>
    <property type="match status" value="1"/>
</dbReference>
<keyword evidence="2" id="KW-0813">Transport</keyword>
<evidence type="ECO:0000313" key="6">
    <source>
        <dbReference type="EMBL" id="HDP77081.1"/>
    </source>
</evidence>
<dbReference type="Pfam" id="PF08352">
    <property type="entry name" value="oligo_HPY"/>
    <property type="match status" value="1"/>
</dbReference>
<dbReference type="Gene3D" id="3.40.50.300">
    <property type="entry name" value="P-loop containing nucleotide triphosphate hydrolases"/>
    <property type="match status" value="1"/>
</dbReference>
<feature type="domain" description="ABC transporter" evidence="5">
    <location>
        <begin position="7"/>
        <end position="263"/>
    </location>
</feature>
<dbReference type="InterPro" id="IPR003593">
    <property type="entry name" value="AAA+_ATPase"/>
</dbReference>
<gene>
    <name evidence="6" type="ORF">ENN47_02625</name>
</gene>
<keyword evidence="3" id="KW-0547">Nucleotide-binding</keyword>
<dbReference type="PROSITE" id="PS50893">
    <property type="entry name" value="ABC_TRANSPORTER_2"/>
    <property type="match status" value="1"/>
</dbReference>